<organism evidence="2">
    <name type="scientific">uncultured Chloroflexia bacterium</name>
    <dbReference type="NCBI Taxonomy" id="1672391"/>
    <lineage>
        <taxon>Bacteria</taxon>
        <taxon>Bacillati</taxon>
        <taxon>Chloroflexota</taxon>
        <taxon>Chloroflexia</taxon>
        <taxon>environmental samples</taxon>
    </lineage>
</organism>
<gene>
    <name evidence="2" type="ORF">AVDCRST_MAG93-769</name>
</gene>
<reference evidence="2" key="1">
    <citation type="submission" date="2020-02" db="EMBL/GenBank/DDBJ databases">
        <authorList>
            <person name="Meier V. D."/>
        </authorList>
    </citation>
    <scope>NUCLEOTIDE SEQUENCE</scope>
    <source>
        <strain evidence="2">AVDCRST_MAG93</strain>
    </source>
</reference>
<name>A0A6J4HPC9_9CHLR</name>
<proteinExistence type="predicted"/>
<dbReference type="AlphaFoldDB" id="A0A6J4HPC9"/>
<feature type="non-terminal residue" evidence="2">
    <location>
        <position position="28"/>
    </location>
</feature>
<dbReference type="EMBL" id="CADCTR010000249">
    <property type="protein sequence ID" value="CAA9228119.1"/>
    <property type="molecule type" value="Genomic_DNA"/>
</dbReference>
<evidence type="ECO:0000313" key="2">
    <source>
        <dbReference type="EMBL" id="CAA9228119.1"/>
    </source>
</evidence>
<evidence type="ECO:0000256" key="1">
    <source>
        <dbReference type="SAM" id="MobiDB-lite"/>
    </source>
</evidence>
<accession>A0A6J4HPC9</accession>
<feature type="region of interest" description="Disordered" evidence="1">
    <location>
        <begin position="1"/>
        <end position="21"/>
    </location>
</feature>
<sequence length="28" mass="3162">VAGGSRGDHRSPSQTVPTVPRIRWQLRF</sequence>
<feature type="compositionally biased region" description="Basic and acidic residues" evidence="1">
    <location>
        <begin position="1"/>
        <end position="11"/>
    </location>
</feature>
<protein>
    <submittedName>
        <fullName evidence="2">Uncharacterized protein</fullName>
    </submittedName>
</protein>
<feature type="non-terminal residue" evidence="2">
    <location>
        <position position="1"/>
    </location>
</feature>